<dbReference type="OrthoDB" id="76567at2759"/>
<evidence type="ECO:0000313" key="1">
    <source>
        <dbReference type="EMBL" id="RPA98195.1"/>
    </source>
</evidence>
<reference evidence="1 2" key="1">
    <citation type="journal article" date="2018" name="Nat. Ecol. Evol.">
        <title>Pezizomycetes genomes reveal the molecular basis of ectomycorrhizal truffle lifestyle.</title>
        <authorList>
            <person name="Murat C."/>
            <person name="Payen T."/>
            <person name="Noel B."/>
            <person name="Kuo A."/>
            <person name="Morin E."/>
            <person name="Chen J."/>
            <person name="Kohler A."/>
            <person name="Krizsan K."/>
            <person name="Balestrini R."/>
            <person name="Da Silva C."/>
            <person name="Montanini B."/>
            <person name="Hainaut M."/>
            <person name="Levati E."/>
            <person name="Barry K.W."/>
            <person name="Belfiori B."/>
            <person name="Cichocki N."/>
            <person name="Clum A."/>
            <person name="Dockter R.B."/>
            <person name="Fauchery L."/>
            <person name="Guy J."/>
            <person name="Iotti M."/>
            <person name="Le Tacon F."/>
            <person name="Lindquist E.A."/>
            <person name="Lipzen A."/>
            <person name="Malagnac F."/>
            <person name="Mello A."/>
            <person name="Molinier V."/>
            <person name="Miyauchi S."/>
            <person name="Poulain J."/>
            <person name="Riccioni C."/>
            <person name="Rubini A."/>
            <person name="Sitrit Y."/>
            <person name="Splivallo R."/>
            <person name="Traeger S."/>
            <person name="Wang M."/>
            <person name="Zifcakova L."/>
            <person name="Wipf D."/>
            <person name="Zambonelli A."/>
            <person name="Paolocci F."/>
            <person name="Nowrousian M."/>
            <person name="Ottonello S."/>
            <person name="Baldrian P."/>
            <person name="Spatafora J.W."/>
            <person name="Henrissat B."/>
            <person name="Nagy L.G."/>
            <person name="Aury J.M."/>
            <person name="Wincker P."/>
            <person name="Grigoriev I.V."/>
            <person name="Bonfante P."/>
            <person name="Martin F.M."/>
        </authorList>
    </citation>
    <scope>NUCLEOTIDE SEQUENCE [LARGE SCALE GENOMIC DNA]</scope>
    <source>
        <strain evidence="1 2">120613-1</strain>
    </source>
</reference>
<gene>
    <name evidence="1" type="ORF">L873DRAFT_1808806</name>
</gene>
<protein>
    <submittedName>
        <fullName evidence="1">Uncharacterized protein</fullName>
    </submittedName>
</protein>
<accession>A0A3N4JIX1</accession>
<keyword evidence="2" id="KW-1185">Reference proteome</keyword>
<proteinExistence type="predicted"/>
<sequence length="330" mass="36987">MFVATVVVAQGLRHQLTPQLTYDIATSPKTLINCSLAGPSPTTFIYRSLSLVRLGYLIFGCMSMSAKIFKEIKDAIKTRSPDFLTFHNVDQVDFDHVVQGLRHRTNYLEQYAFRIHWFAREKYLKVVMPSTLHECAGQWVYDEISDALAKGIIPQVWVRKIGISASPEYKNFIGQYQGCTKEADLTFVPLLGPNWTEKAKYPSVVLESGWSEAAEQLNQDASLWQAGSGGQVRVVIQVKFYKRQDRIGAHVRVNRAKAAKDSSIKTSIETYEVLPVPAVLVENPSITFEEFFAGGCPPGMDPKGCVVLDLENLRVIARREILDRGGVPDE</sequence>
<name>A0A3N4JIX1_9PEZI</name>
<evidence type="ECO:0000313" key="2">
    <source>
        <dbReference type="Proteomes" id="UP000276215"/>
    </source>
</evidence>
<organism evidence="1 2">
    <name type="scientific">Choiromyces venosus 120613-1</name>
    <dbReference type="NCBI Taxonomy" id="1336337"/>
    <lineage>
        <taxon>Eukaryota</taxon>
        <taxon>Fungi</taxon>
        <taxon>Dikarya</taxon>
        <taxon>Ascomycota</taxon>
        <taxon>Pezizomycotina</taxon>
        <taxon>Pezizomycetes</taxon>
        <taxon>Pezizales</taxon>
        <taxon>Tuberaceae</taxon>
        <taxon>Choiromyces</taxon>
    </lineage>
</organism>
<dbReference type="Proteomes" id="UP000276215">
    <property type="component" value="Unassembled WGS sequence"/>
</dbReference>
<dbReference type="EMBL" id="ML120398">
    <property type="protein sequence ID" value="RPA98195.1"/>
    <property type="molecule type" value="Genomic_DNA"/>
</dbReference>
<dbReference type="AlphaFoldDB" id="A0A3N4JIX1"/>